<sequence length="256" mass="27295">MLECMSYATVAGLRTYYETHGTGDPVLLLHGGLATADSWAPQIAALSEQYQVIVPERRGHGRTGDVDGRYTYRLMAADTIGFAETLGLASAHVVGWSDGALVGAYVALDRPDLVEKLVLIGQYLDPSGARPELASMLDDGDFGEFARPGYDRLSPDGPEHFDVVLAKILRMWREDPGPGLSALPGITAPTLVMQGDDDFVTVEHSAAVARALPEAQLAVVPGTSHGLPMEKPALVNQLLLDFLGGEHPTKLAPLTP</sequence>
<dbReference type="InterPro" id="IPR050266">
    <property type="entry name" value="AB_hydrolase_sf"/>
</dbReference>
<dbReference type="Pfam" id="PF12697">
    <property type="entry name" value="Abhydrolase_6"/>
    <property type="match status" value="1"/>
</dbReference>
<reference evidence="2 3" key="1">
    <citation type="submission" date="2016-11" db="EMBL/GenBank/DDBJ databases">
        <authorList>
            <person name="Jaros S."/>
            <person name="Januszkiewicz K."/>
            <person name="Wedrychowicz H."/>
        </authorList>
    </citation>
    <scope>NUCLEOTIDE SEQUENCE [LARGE SCALE GENOMIC DNA]</scope>
    <source>
        <strain evidence="2 3">DSM 46144</strain>
    </source>
</reference>
<gene>
    <name evidence="2" type="ORF">SAMN05443668_109190</name>
</gene>
<dbReference type="Gene3D" id="3.40.50.1820">
    <property type="entry name" value="alpha/beta hydrolase"/>
    <property type="match status" value="1"/>
</dbReference>
<dbReference type="SUPFAM" id="SSF53474">
    <property type="entry name" value="alpha/beta-Hydrolases"/>
    <property type="match status" value="1"/>
</dbReference>
<dbReference type="Proteomes" id="UP000184440">
    <property type="component" value="Unassembled WGS sequence"/>
</dbReference>
<dbReference type="OrthoDB" id="3396704at2"/>
<evidence type="ECO:0000313" key="2">
    <source>
        <dbReference type="EMBL" id="SHN43481.1"/>
    </source>
</evidence>
<dbReference type="InterPro" id="IPR029058">
    <property type="entry name" value="AB_hydrolase_fold"/>
</dbReference>
<dbReference type="GO" id="GO:0003824">
    <property type="term" value="F:catalytic activity"/>
    <property type="evidence" value="ECO:0007669"/>
    <property type="project" value="UniProtKB-ARBA"/>
</dbReference>
<dbReference type="PANTHER" id="PTHR43798">
    <property type="entry name" value="MONOACYLGLYCEROL LIPASE"/>
    <property type="match status" value="1"/>
</dbReference>
<name>A0A1M7RBA4_9ACTN</name>
<evidence type="ECO:0000313" key="3">
    <source>
        <dbReference type="Proteomes" id="UP000184440"/>
    </source>
</evidence>
<evidence type="ECO:0000259" key="1">
    <source>
        <dbReference type="Pfam" id="PF12697"/>
    </source>
</evidence>
<feature type="domain" description="AB hydrolase-1" evidence="1">
    <location>
        <begin position="26"/>
        <end position="237"/>
    </location>
</feature>
<dbReference type="EMBL" id="FRCS01000009">
    <property type="protein sequence ID" value="SHN43481.1"/>
    <property type="molecule type" value="Genomic_DNA"/>
</dbReference>
<proteinExistence type="predicted"/>
<protein>
    <submittedName>
        <fullName evidence="2">Pimeloyl-ACP methyl ester carboxylesterase</fullName>
    </submittedName>
</protein>
<dbReference type="AlphaFoldDB" id="A0A1M7RBA4"/>
<accession>A0A1M7RBA4</accession>
<dbReference type="InterPro" id="IPR000073">
    <property type="entry name" value="AB_hydrolase_1"/>
</dbReference>
<organism evidence="2 3">
    <name type="scientific">Cryptosporangium aurantiacum</name>
    <dbReference type="NCBI Taxonomy" id="134849"/>
    <lineage>
        <taxon>Bacteria</taxon>
        <taxon>Bacillati</taxon>
        <taxon>Actinomycetota</taxon>
        <taxon>Actinomycetes</taxon>
        <taxon>Cryptosporangiales</taxon>
        <taxon>Cryptosporangiaceae</taxon>
        <taxon>Cryptosporangium</taxon>
    </lineage>
</organism>
<dbReference type="STRING" id="134849.SAMN05443668_109190"/>
<keyword evidence="3" id="KW-1185">Reference proteome</keyword>